<keyword evidence="1" id="KW-0489">Methyltransferase</keyword>
<keyword evidence="1" id="KW-0808">Transferase</keyword>
<dbReference type="RefSeq" id="WP_295191055.1">
    <property type="nucleotide sequence ID" value="NZ_JAWJZA010000013.1"/>
</dbReference>
<dbReference type="EMBL" id="JAWJZB010000010">
    <property type="protein sequence ID" value="MDV5088992.1"/>
    <property type="molecule type" value="Genomic_DNA"/>
</dbReference>
<dbReference type="Gene3D" id="3.40.50.150">
    <property type="entry name" value="Vaccinia Virus protein VP39"/>
    <property type="match status" value="1"/>
</dbReference>
<evidence type="ECO:0000313" key="1">
    <source>
        <dbReference type="EMBL" id="MDV5088992.1"/>
    </source>
</evidence>
<protein>
    <submittedName>
        <fullName evidence="1">Class I SAM-dependent methyltransferase</fullName>
        <ecNumber evidence="1">2.1.1.-</ecNumber>
    </submittedName>
</protein>
<dbReference type="Proteomes" id="UP001272515">
    <property type="component" value="Unassembled WGS sequence"/>
</dbReference>
<dbReference type="PANTHER" id="PTHR36112">
    <property type="entry name" value="RIBOSOMAL RNA SMALL SUBUNIT METHYLTRANSFERASE J"/>
    <property type="match status" value="1"/>
</dbReference>
<dbReference type="InterPro" id="IPR007536">
    <property type="entry name" value="16SrRNA_methylTrfase_J"/>
</dbReference>
<accession>A0ABU3ZAN7</accession>
<dbReference type="InterPro" id="IPR029063">
    <property type="entry name" value="SAM-dependent_MTases_sf"/>
</dbReference>
<keyword evidence="2" id="KW-1185">Reference proteome</keyword>
<comment type="caution">
    <text evidence="1">The sequence shown here is derived from an EMBL/GenBank/DDBJ whole genome shotgun (WGS) entry which is preliminary data.</text>
</comment>
<name>A0ABU3ZAN7_9FIRM</name>
<reference evidence="1 2" key="1">
    <citation type="submission" date="2023-10" db="EMBL/GenBank/DDBJ databases">
        <title>Veillonella sp. nov., isolated from a pig farm feces dump.</title>
        <authorList>
            <person name="Chang Y.-H."/>
        </authorList>
    </citation>
    <scope>NUCLEOTIDE SEQUENCE [LARGE SCALE GENOMIC DNA]</scope>
    <source>
        <strain evidence="1 2">YH-vei2233</strain>
    </source>
</reference>
<dbReference type="Pfam" id="PF04445">
    <property type="entry name" value="SAM_MT"/>
    <property type="match status" value="1"/>
</dbReference>
<dbReference type="GO" id="GO:0008168">
    <property type="term" value="F:methyltransferase activity"/>
    <property type="evidence" value="ECO:0007669"/>
    <property type="project" value="UniProtKB-KW"/>
</dbReference>
<sequence>MNIVTVSQKAKEALKSHAKQEAQVLGWPYVVRKGQSLPKLQEQYKADSILNFQNTGPSLYTGPGKEHHFHLSMAQLRILRLERGEQDHLVEAVKIESPEQFSILDCTLGLASDSIIMTYAYPEARITGLEAALPLWYITKYGLQHFVHDNKEVTNALRRIEAIHGNYIDYLAQADNDSFEVVYFDPMFEKPIEESPQFLSLRGHIHEEPLSIDSFHQACRVAKYKVVIKERPFASIFKILQPHEWVGGKYSRIGYGVYYVERI</sequence>
<organism evidence="1 2">
    <name type="scientific">Veillonella absiana</name>
    <dbReference type="NCBI Taxonomy" id="3079305"/>
    <lineage>
        <taxon>Bacteria</taxon>
        <taxon>Bacillati</taxon>
        <taxon>Bacillota</taxon>
        <taxon>Negativicutes</taxon>
        <taxon>Veillonellales</taxon>
        <taxon>Veillonellaceae</taxon>
        <taxon>Veillonella</taxon>
    </lineage>
</organism>
<dbReference type="GO" id="GO:0032259">
    <property type="term" value="P:methylation"/>
    <property type="evidence" value="ECO:0007669"/>
    <property type="project" value="UniProtKB-KW"/>
</dbReference>
<proteinExistence type="predicted"/>
<dbReference type="PANTHER" id="PTHR36112:SF1">
    <property type="entry name" value="RIBOSOMAL RNA SMALL SUBUNIT METHYLTRANSFERASE J"/>
    <property type="match status" value="1"/>
</dbReference>
<dbReference type="EC" id="2.1.1.-" evidence="1"/>
<dbReference type="SUPFAM" id="SSF53335">
    <property type="entry name" value="S-adenosyl-L-methionine-dependent methyltransferases"/>
    <property type="match status" value="1"/>
</dbReference>
<gene>
    <name evidence="1" type="ORF">RVY80_09155</name>
</gene>
<evidence type="ECO:0000313" key="2">
    <source>
        <dbReference type="Proteomes" id="UP001272515"/>
    </source>
</evidence>